<dbReference type="PROSITE" id="PS50075">
    <property type="entry name" value="CARRIER"/>
    <property type="match status" value="2"/>
</dbReference>
<evidence type="ECO:0000313" key="9">
    <source>
        <dbReference type="EMBL" id="KAE8168515.1"/>
    </source>
</evidence>
<dbReference type="PROSITE" id="PS00455">
    <property type="entry name" value="AMP_BINDING"/>
    <property type="match status" value="1"/>
</dbReference>
<dbReference type="InterPro" id="IPR045851">
    <property type="entry name" value="AMP-bd_C_sf"/>
</dbReference>
<keyword evidence="2" id="KW-0597">Phosphoprotein</keyword>
<dbReference type="CDD" id="cd19542">
    <property type="entry name" value="CT_NRPS-like"/>
    <property type="match status" value="1"/>
</dbReference>
<evidence type="ECO:0000256" key="1">
    <source>
        <dbReference type="ARBA" id="ARBA00022450"/>
    </source>
</evidence>
<keyword evidence="10" id="KW-1185">Reference proteome</keyword>
<keyword evidence="4" id="KW-0808">Transferase</keyword>
<dbReference type="SUPFAM" id="SSF47336">
    <property type="entry name" value="ACP-like"/>
    <property type="match status" value="2"/>
</dbReference>
<dbReference type="InterPro" id="IPR009081">
    <property type="entry name" value="PP-bd_ACP"/>
</dbReference>
<keyword evidence="5" id="KW-0843">Virulence</keyword>
<evidence type="ECO:0000259" key="8">
    <source>
        <dbReference type="PROSITE" id="PS50075"/>
    </source>
</evidence>
<dbReference type="NCBIfam" id="TIGR01733">
    <property type="entry name" value="AA-adenyl-dom"/>
    <property type="match status" value="1"/>
</dbReference>
<dbReference type="GO" id="GO:0044550">
    <property type="term" value="P:secondary metabolite biosynthetic process"/>
    <property type="evidence" value="ECO:0007669"/>
    <property type="project" value="TreeGrafter"/>
</dbReference>
<gene>
    <name evidence="9" type="ORF">BDV40DRAFT_294470</name>
</gene>
<dbReference type="InterPro" id="IPR010071">
    <property type="entry name" value="AA_adenyl_dom"/>
</dbReference>
<dbReference type="InterPro" id="IPR023213">
    <property type="entry name" value="CAT-like_dom_sf"/>
</dbReference>
<dbReference type="PANTHER" id="PTHR45527">
    <property type="entry name" value="NONRIBOSOMAL PEPTIDE SYNTHETASE"/>
    <property type="match status" value="1"/>
</dbReference>
<organism evidence="9 10">
    <name type="scientific">Aspergillus tamarii</name>
    <dbReference type="NCBI Taxonomy" id="41984"/>
    <lineage>
        <taxon>Eukaryota</taxon>
        <taxon>Fungi</taxon>
        <taxon>Dikarya</taxon>
        <taxon>Ascomycota</taxon>
        <taxon>Pezizomycotina</taxon>
        <taxon>Eurotiomycetes</taxon>
        <taxon>Eurotiomycetidae</taxon>
        <taxon>Eurotiales</taxon>
        <taxon>Aspergillaceae</taxon>
        <taxon>Aspergillus</taxon>
        <taxon>Aspergillus subgen. Circumdati</taxon>
    </lineage>
</organism>
<sequence>MALHQPLPSLYQPPLTVPETFQQVFPRVDSRPSPGGGSSTPEADGELFDLTPVQQEILSSLGQQSGWTSFSFQVPEQMAFSIDRLRMTWQAVAAHHPILRTVIVSSGDGGSWRQKVVYLVLPMGLGSWEPLEKTVPYLTFYEASANRPVLTLHYHRALIDVKSILLLWHDFELFFHGFPFPARIPFSNYAKAIGTRDRNEAISFWNGYLDGYHGRGLLGSSDPDRKVIETRVSGDVGLLSGLENFGQQHQVSVKTMLRAGWAVTLSRHLETQDVAFYTNLRDCSFDRTEYIVGPMDVTTPLRVRLSEEELTLEALHRLESEKKTASRYSFLGGRTIEEHSGSTTAVQSMFIVLESEIPVDSLPQLDVSMKVTLDFATAQVSMMHDSNYPSARARIILQHFWEAMRQIIANPYGPFMGLSLASEDERTVLLSFRSSHEQVPPQLVHTLIEKQARNHATEPALQFELSEALSFAQLNAAANRVSHQLARLMAPGSIIPVHMDVSVNFVIALLAILKAGGAYVILDPAQPPARKAYIIEDVQAPCYLTQGDLINELPNTKAYLVEDLLQSSSNESDLCLDLDPEQPAYIIYTSGSTGVPKGVILSHRAASTGIQCAPAIEDNRNLLFYNPVFSAAQRTILSTLANGGCLCLAGRSKLQLSLTNLVNAMMVNTLGITSSTIALLDPEQVPTLQRVNLTGELADPAVVARWASYVELKNNYGLSECTQLNWGRQLGPTDQLSSRNVGRPSDTTSAYILDPDTRQLTPFLIPGELCLEGPQIASGYLNKKALTEKAFVDSPFTKGCKLYRTGDMAVRLEDGTIEIIGRIDFQTKIHGQRVEPGEISALLSREKAVRAAVVIAATIEGEKALVACISPENASPWAQLVHNLRQATLARLPSYMTPAYWLPFDALPLNSNGKTDVLLLRKQIEAMQRSDLIGASLVTDQAGRPLSEVETVLQTVWAKVLRLPADVITVNQSFLELGGDSLKALLVVSELLPFNYVAELGDLLRADSLATAAASLKYEVIAQTDQEPPAPYSLIKGGPDVDPTIYEDAYHATPFQEGIISAHRSNGGYVYHRVFNIKGYDIPRLQQSFQKAINANPIYRTSFLENGSTFLQTVNRQFQLPWQMICDISIEDYVSHNTSQEMDLGQPPIRAAIINGEILIVTMHHALFDFWSSRFLFQDAAAVYHNQPLMVRPPFNIFVRHSQRLDENVAADFWAEYLQNAAATLLTTETAPFNALKRTIQYDLRKFTASAGVTTGALMYAAWSIILWKHTGSADITFAITLSGRDAPIPGIQDLNGPTMTTVPIRVRLEPTMGLGDVVTLVQNELWKVAKFSQVGLRRALTAAAQNSSLFDSMVNFLVKTDASPGATELEPYGERPIWDTGFNSLEVEEKADGEFELRLSGYLEPIRTGFIIEEVEQLLRTMVDNSQTRLGEVDLIAPSEALYLQHMSMPATTDARFLHDGFEAIAATDGDRVAIEFEKTDVVSYRALNSHANQLARYLVQKGVGPDTLVPLCLPKSVEMVASILAILKAGGGFVPLDPDNPPERNNFIVSDVSATMVLTDENLRGIFDEADRAVEVVDVYNVDVSEYCDSNLELSDLQPHHLAYAIYTSGSTGLPKGVLVPHRSIAAGIESISLAESWHREWRVLQFSNYVFDVSVGDIFCTLGAGATLCMAPMESLLSDLALVINSMKVNRLFLTPTVAKLLKPADVPGVHGIYLAGEPVTPDLVDSWAPHCTVMNCYGPTEASILANAGYIPPGGNAKVIGHPLRNCVSMILEHDSLRLAPYGGVGELCLSGTQLARGYLNRPEATEKAFVLRGSERVYRTGDLARWLPDNRIECFGRKDNQVKIHGHRIELGEIEGAILKTNKVQHAIASVVEIQKRPQLVAFCVVDPGNPNGILPAEDTFETLTTVSISLTSLPPYMVPTIWIPVGTLPLLPSGKANRKKLVEWVNAMDSNELQQYSNIDAEAEFVDPVTPEEMALQSLWASLFHKETSEISSTSTFFAHGGDSITAINLVGKCKAAGHVLTVSDVLAFPLLQEMATRMRPVNKAVPKVEDVSVPVSDEVYAILSTAGVQPSDVEVVYRAPPGVEDFLVRGAQAEQFWQCQTVRPLPEVIDFNHWIEVTTRLTARNEILRSMWLEADGRWLQVVLASPVLDLKIIHCTSEADKQQHINAAWDAEFTLGTPFIRYRLLILPDGTRDLLLKIHHAMYDGTLLRIFDDEFKALAKNQPTPDTVPFRDYVSYIQATDKSKNLEFWTSLLANAPAPFPSATHSIASALTLKTTDRRVDSFAASVGVTVPIVFQTAFALLLARLSGQRDVTYDNLITGRNVDISEAQTIAGTCANFLPFRSTFSPDTLIRDLLKSTQSLFWKTTENGNVSLTDIYNALGRKRDDAASQALFLFQPFEAPPPTTNMVDKHMRWMVMALSKVRMPIDYAVYLEVSKTATGYSLKWKYDQRVFGEEQFDGVTAAYLEILEQMMEYSRSKVVSISYEVSLIILSKLTDQNDIVSQSFTLDMNKDAWALRKEFHLGPSASEKLYFMSIDVLHRKSIQTMILRDGPTDKDPPLESLQCDPYLRAKQVSVTFASQGELQEISIVEPLEDVKPGRHMSPTFSIAVGGSGKDSSYEQFQWRSSHGKEIKELAGRTSGWKLVRLSEAVGETSGSRSHRAIGCSSDGKEVVAVISHNTSWSLS</sequence>
<dbReference type="Pfam" id="PF00668">
    <property type="entry name" value="Condensation"/>
    <property type="match status" value="3"/>
</dbReference>
<protein>
    <recommendedName>
        <fullName evidence="8">Carrier domain-containing protein</fullName>
    </recommendedName>
</protein>
<feature type="domain" description="Carrier" evidence="8">
    <location>
        <begin position="1973"/>
        <end position="2049"/>
    </location>
</feature>
<dbReference type="Pfam" id="PF00501">
    <property type="entry name" value="AMP-binding"/>
    <property type="match status" value="2"/>
</dbReference>
<evidence type="ECO:0000256" key="2">
    <source>
        <dbReference type="ARBA" id="ARBA00022553"/>
    </source>
</evidence>
<dbReference type="PANTHER" id="PTHR45527:SF1">
    <property type="entry name" value="FATTY ACID SYNTHASE"/>
    <property type="match status" value="1"/>
</dbReference>
<dbReference type="InterPro" id="IPR020845">
    <property type="entry name" value="AMP-binding_CS"/>
</dbReference>
<dbReference type="OrthoDB" id="416786at2759"/>
<evidence type="ECO:0000256" key="6">
    <source>
        <dbReference type="ARBA" id="ARBA00029454"/>
    </source>
</evidence>
<feature type="region of interest" description="Disordered" evidence="7">
    <location>
        <begin position="26"/>
        <end position="45"/>
    </location>
</feature>
<dbReference type="PROSITE" id="PS00012">
    <property type="entry name" value="PHOSPHOPANTETHEINE"/>
    <property type="match status" value="1"/>
</dbReference>
<dbReference type="FunFam" id="3.30.300.30:FF:000015">
    <property type="entry name" value="Nonribosomal peptide synthase SidD"/>
    <property type="match status" value="2"/>
</dbReference>
<dbReference type="FunFam" id="3.40.50.980:FF:000001">
    <property type="entry name" value="Non-ribosomal peptide synthetase"/>
    <property type="match status" value="1"/>
</dbReference>
<dbReference type="GO" id="GO:0016874">
    <property type="term" value="F:ligase activity"/>
    <property type="evidence" value="ECO:0007669"/>
    <property type="project" value="UniProtKB-KW"/>
</dbReference>
<evidence type="ECO:0000256" key="7">
    <source>
        <dbReference type="SAM" id="MobiDB-lite"/>
    </source>
</evidence>
<dbReference type="CDD" id="cd19545">
    <property type="entry name" value="FUM14_C_NRPS-like"/>
    <property type="match status" value="1"/>
</dbReference>
<dbReference type="SUPFAM" id="SSF52777">
    <property type="entry name" value="CoA-dependent acyltransferases"/>
    <property type="match status" value="6"/>
</dbReference>
<dbReference type="Gene3D" id="3.30.559.10">
    <property type="entry name" value="Chloramphenicol acetyltransferase-like domain"/>
    <property type="match status" value="4"/>
</dbReference>
<dbReference type="InterPro" id="IPR006162">
    <property type="entry name" value="Ppantetheine_attach_site"/>
</dbReference>
<dbReference type="FunFam" id="3.40.50.12780:FF:000012">
    <property type="entry name" value="Non-ribosomal peptide synthetase"/>
    <property type="match status" value="1"/>
</dbReference>
<dbReference type="InterPro" id="IPR000873">
    <property type="entry name" value="AMP-dep_synth/lig_dom"/>
</dbReference>
<evidence type="ECO:0000256" key="5">
    <source>
        <dbReference type="ARBA" id="ARBA00023026"/>
    </source>
</evidence>
<dbReference type="Gene3D" id="1.10.1200.10">
    <property type="entry name" value="ACP-like"/>
    <property type="match status" value="2"/>
</dbReference>
<keyword evidence="1" id="KW-0596">Phosphopantetheine</keyword>
<dbReference type="Gene3D" id="3.40.50.12780">
    <property type="entry name" value="N-terminal domain of ligase-like"/>
    <property type="match status" value="2"/>
</dbReference>
<evidence type="ECO:0000256" key="3">
    <source>
        <dbReference type="ARBA" id="ARBA00022598"/>
    </source>
</evidence>
<dbReference type="GO" id="GO:0031177">
    <property type="term" value="F:phosphopantetheine binding"/>
    <property type="evidence" value="ECO:0007669"/>
    <property type="project" value="TreeGrafter"/>
</dbReference>
<dbReference type="CDD" id="cd05918">
    <property type="entry name" value="A_NRPS_SidN3_like"/>
    <property type="match status" value="2"/>
</dbReference>
<feature type="domain" description="Carrier" evidence="8">
    <location>
        <begin position="944"/>
        <end position="1020"/>
    </location>
</feature>
<dbReference type="Gene3D" id="3.30.300.30">
    <property type="match status" value="2"/>
</dbReference>
<dbReference type="Pfam" id="PF00550">
    <property type="entry name" value="PP-binding"/>
    <property type="match status" value="2"/>
</dbReference>
<dbReference type="EMBL" id="ML738585">
    <property type="protein sequence ID" value="KAE8168515.1"/>
    <property type="molecule type" value="Genomic_DNA"/>
</dbReference>
<accession>A0A5N6VBV3</accession>
<reference evidence="9 10" key="1">
    <citation type="submission" date="2019-04" db="EMBL/GenBank/DDBJ databases">
        <title>Friends and foes A comparative genomics study of 23 Aspergillus species from section Flavi.</title>
        <authorList>
            <consortium name="DOE Joint Genome Institute"/>
            <person name="Kjaerbolling I."/>
            <person name="Vesth T."/>
            <person name="Frisvad J.C."/>
            <person name="Nybo J.L."/>
            <person name="Theobald S."/>
            <person name="Kildgaard S."/>
            <person name="Isbrandt T."/>
            <person name="Kuo A."/>
            <person name="Sato A."/>
            <person name="Lyhne E.K."/>
            <person name="Kogle M.E."/>
            <person name="Wiebenga A."/>
            <person name="Kun R.S."/>
            <person name="Lubbers R.J."/>
            <person name="Makela M.R."/>
            <person name="Barry K."/>
            <person name="Chovatia M."/>
            <person name="Clum A."/>
            <person name="Daum C."/>
            <person name="Haridas S."/>
            <person name="He G."/>
            <person name="LaButti K."/>
            <person name="Lipzen A."/>
            <person name="Mondo S."/>
            <person name="Riley R."/>
            <person name="Salamov A."/>
            <person name="Simmons B.A."/>
            <person name="Magnuson J.K."/>
            <person name="Henrissat B."/>
            <person name="Mortensen U.H."/>
            <person name="Larsen T.O."/>
            <person name="Devries R.P."/>
            <person name="Grigoriev I.V."/>
            <person name="Machida M."/>
            <person name="Baker S.E."/>
            <person name="Andersen M.R."/>
        </authorList>
    </citation>
    <scope>NUCLEOTIDE SEQUENCE [LARGE SCALE GENOMIC DNA]</scope>
    <source>
        <strain evidence="9 10">CBS 117626</strain>
    </source>
</reference>
<dbReference type="GO" id="GO:0043041">
    <property type="term" value="P:amino acid activation for nonribosomal peptide biosynthetic process"/>
    <property type="evidence" value="ECO:0007669"/>
    <property type="project" value="TreeGrafter"/>
</dbReference>
<dbReference type="GO" id="GO:0016740">
    <property type="term" value="F:transferase activity"/>
    <property type="evidence" value="ECO:0007669"/>
    <property type="project" value="UniProtKB-KW"/>
</dbReference>
<dbReference type="Proteomes" id="UP000326950">
    <property type="component" value="Unassembled WGS sequence"/>
</dbReference>
<dbReference type="InterPro" id="IPR042099">
    <property type="entry name" value="ANL_N_sf"/>
</dbReference>
<dbReference type="GO" id="GO:0005737">
    <property type="term" value="C:cytoplasm"/>
    <property type="evidence" value="ECO:0007669"/>
    <property type="project" value="TreeGrafter"/>
</dbReference>
<evidence type="ECO:0000256" key="4">
    <source>
        <dbReference type="ARBA" id="ARBA00022679"/>
    </source>
</evidence>
<dbReference type="InterPro" id="IPR001242">
    <property type="entry name" value="Condensation_dom"/>
</dbReference>
<evidence type="ECO:0000313" key="10">
    <source>
        <dbReference type="Proteomes" id="UP000326950"/>
    </source>
</evidence>
<dbReference type="Gene3D" id="3.30.559.30">
    <property type="entry name" value="Nonribosomal peptide synthetase, condensation domain"/>
    <property type="match status" value="3"/>
</dbReference>
<comment type="similarity">
    <text evidence="6">Belongs to the NRP synthetase family.</text>
</comment>
<proteinExistence type="inferred from homology"/>
<keyword evidence="3" id="KW-0436">Ligase</keyword>
<name>A0A5N6VBV3_ASPTM</name>
<dbReference type="InterPro" id="IPR036736">
    <property type="entry name" value="ACP-like_sf"/>
</dbReference>
<dbReference type="SUPFAM" id="SSF56801">
    <property type="entry name" value="Acetyl-CoA synthetase-like"/>
    <property type="match status" value="2"/>
</dbReference>